<reference evidence="2" key="1">
    <citation type="submission" date="2021-02" db="EMBL/GenBank/DDBJ databases">
        <authorList>
            <person name="Nowell W R."/>
        </authorList>
    </citation>
    <scope>NUCLEOTIDE SEQUENCE</scope>
</reference>
<comment type="caution">
    <text evidence="2">The sequence shown here is derived from an EMBL/GenBank/DDBJ whole genome shotgun (WGS) entry which is preliminary data.</text>
</comment>
<dbReference type="Proteomes" id="UP000682733">
    <property type="component" value="Unassembled WGS sequence"/>
</dbReference>
<dbReference type="EMBL" id="CAJOBA010036725">
    <property type="protein sequence ID" value="CAF4028276.1"/>
    <property type="molecule type" value="Genomic_DNA"/>
</dbReference>
<organism evidence="2 3">
    <name type="scientific">Didymodactylos carnosus</name>
    <dbReference type="NCBI Taxonomy" id="1234261"/>
    <lineage>
        <taxon>Eukaryota</taxon>
        <taxon>Metazoa</taxon>
        <taxon>Spiralia</taxon>
        <taxon>Gnathifera</taxon>
        <taxon>Rotifera</taxon>
        <taxon>Eurotatoria</taxon>
        <taxon>Bdelloidea</taxon>
        <taxon>Philodinida</taxon>
        <taxon>Philodinidae</taxon>
        <taxon>Didymodactylos</taxon>
    </lineage>
</organism>
<dbReference type="EMBL" id="CAJNOK010015187">
    <property type="protein sequence ID" value="CAF1220236.1"/>
    <property type="molecule type" value="Genomic_DNA"/>
</dbReference>
<evidence type="ECO:0000313" key="1">
    <source>
        <dbReference type="EMBL" id="CAF1220236.1"/>
    </source>
</evidence>
<dbReference type="Proteomes" id="UP000677228">
    <property type="component" value="Unassembled WGS sequence"/>
</dbReference>
<dbReference type="AlphaFoldDB" id="A0A8S2P0D1"/>
<accession>A0A8S2P0D1</accession>
<evidence type="ECO:0000313" key="3">
    <source>
        <dbReference type="Proteomes" id="UP000682733"/>
    </source>
</evidence>
<evidence type="ECO:0000313" key="2">
    <source>
        <dbReference type="EMBL" id="CAF4028276.1"/>
    </source>
</evidence>
<gene>
    <name evidence="1" type="ORF">OVA965_LOCUS24881</name>
    <name evidence="2" type="ORF">TMI583_LOCUS25603</name>
</gene>
<name>A0A8S2P0D1_9BILA</name>
<proteinExistence type="predicted"/>
<sequence>MMTKMYVMQKRASDISKKFNPLPSNEVLVVNNVNFMTLPGKTASRYVLSAARIVLTDEQYTNGYLPDFRGDKSGRVPVPQESVDKLR</sequence>
<feature type="non-terminal residue" evidence="2">
    <location>
        <position position="1"/>
    </location>
</feature>
<protein>
    <submittedName>
        <fullName evidence="2">Uncharacterized protein</fullName>
    </submittedName>
</protein>